<keyword evidence="2" id="KW-1185">Reference proteome</keyword>
<sequence length="84" mass="9370">MGVGAYRWALLKVVKDFESRCDDMEKCVDLREVGRSKGGRVPVQEAAEKEAISGLLFSFLEHAPDPTLHGWSGQQALYHNNPLL</sequence>
<proteinExistence type="predicted"/>
<gene>
    <name evidence="1" type="ORF">AFUS01_LOCUS18306</name>
</gene>
<evidence type="ECO:0000313" key="2">
    <source>
        <dbReference type="Proteomes" id="UP000708208"/>
    </source>
</evidence>
<dbReference type="Proteomes" id="UP000708208">
    <property type="component" value="Unassembled WGS sequence"/>
</dbReference>
<evidence type="ECO:0000313" key="1">
    <source>
        <dbReference type="EMBL" id="CAG7729608.1"/>
    </source>
</evidence>
<accession>A0A8J2JY55</accession>
<dbReference type="AlphaFoldDB" id="A0A8J2JY55"/>
<name>A0A8J2JY55_9HEXA</name>
<protein>
    <submittedName>
        <fullName evidence="1">Uncharacterized protein</fullName>
    </submittedName>
</protein>
<comment type="caution">
    <text evidence="1">The sequence shown here is derived from an EMBL/GenBank/DDBJ whole genome shotgun (WGS) entry which is preliminary data.</text>
</comment>
<organism evidence="1 2">
    <name type="scientific">Allacma fusca</name>
    <dbReference type="NCBI Taxonomy" id="39272"/>
    <lineage>
        <taxon>Eukaryota</taxon>
        <taxon>Metazoa</taxon>
        <taxon>Ecdysozoa</taxon>
        <taxon>Arthropoda</taxon>
        <taxon>Hexapoda</taxon>
        <taxon>Collembola</taxon>
        <taxon>Symphypleona</taxon>
        <taxon>Sminthuridae</taxon>
        <taxon>Allacma</taxon>
    </lineage>
</organism>
<reference evidence="1" key="1">
    <citation type="submission" date="2021-06" db="EMBL/GenBank/DDBJ databases">
        <authorList>
            <person name="Hodson N. C."/>
            <person name="Mongue J. A."/>
            <person name="Jaron S. K."/>
        </authorList>
    </citation>
    <scope>NUCLEOTIDE SEQUENCE</scope>
</reference>
<dbReference type="EMBL" id="CAJVCH010181285">
    <property type="protein sequence ID" value="CAG7729608.1"/>
    <property type="molecule type" value="Genomic_DNA"/>
</dbReference>